<reference evidence="1" key="1">
    <citation type="submission" date="2022-09" db="EMBL/GenBank/DDBJ databases">
        <title>Aureispira anguillicida sp. nov., isolated from Leptocephalus of Japanese eel Anguilla japonica.</title>
        <authorList>
            <person name="Yuasa K."/>
            <person name="Mekata T."/>
            <person name="Ikunari K."/>
        </authorList>
    </citation>
    <scope>NUCLEOTIDE SEQUENCE</scope>
    <source>
        <strain evidence="1">EL160426</strain>
    </source>
</reference>
<organism evidence="1 2">
    <name type="scientific">Aureispira anguillae</name>
    <dbReference type="NCBI Taxonomy" id="2864201"/>
    <lineage>
        <taxon>Bacteria</taxon>
        <taxon>Pseudomonadati</taxon>
        <taxon>Bacteroidota</taxon>
        <taxon>Saprospiria</taxon>
        <taxon>Saprospirales</taxon>
        <taxon>Saprospiraceae</taxon>
        <taxon>Aureispira</taxon>
    </lineage>
</organism>
<dbReference type="AlphaFoldDB" id="A0A915YGL6"/>
<accession>A0A915YGL6</accession>
<protein>
    <submittedName>
        <fullName evidence="1">Uncharacterized protein</fullName>
    </submittedName>
</protein>
<name>A0A915YGL6_9BACT</name>
<proteinExistence type="predicted"/>
<dbReference type="KEGG" id="aup:AsAng_0035070"/>
<sequence>MNKEVTRIYTPISADNCIATPHVMIKGKPSYLPLPADGNAEIELIADVEEAEGFFFIKIL</sequence>
<keyword evidence="2" id="KW-1185">Reference proteome</keyword>
<dbReference type="RefSeq" id="WP_264788139.1">
    <property type="nucleotide sequence ID" value="NZ_AP026867.1"/>
</dbReference>
<evidence type="ECO:0000313" key="2">
    <source>
        <dbReference type="Proteomes" id="UP001060919"/>
    </source>
</evidence>
<dbReference type="EMBL" id="AP026867">
    <property type="protein sequence ID" value="BDS12782.1"/>
    <property type="molecule type" value="Genomic_DNA"/>
</dbReference>
<dbReference type="Proteomes" id="UP001060919">
    <property type="component" value="Chromosome"/>
</dbReference>
<gene>
    <name evidence="1" type="ORF">AsAng_0035070</name>
</gene>
<evidence type="ECO:0000313" key="1">
    <source>
        <dbReference type="EMBL" id="BDS12782.1"/>
    </source>
</evidence>